<dbReference type="EMBL" id="VBRY01000006">
    <property type="protein sequence ID" value="TLS67373.1"/>
    <property type="molecule type" value="Genomic_DNA"/>
</dbReference>
<protein>
    <submittedName>
        <fullName evidence="3">Lytic transglycosylase domain-containing protein</fullName>
    </submittedName>
</protein>
<comment type="caution">
    <text evidence="3">The sequence shown here is derived from an EMBL/GenBank/DDBJ whole genome shotgun (WGS) entry which is preliminary data.</text>
</comment>
<organism evidence="3 4">
    <name type="scientific">Mariprofundus erugo</name>
    <dbReference type="NCBI Taxonomy" id="2528639"/>
    <lineage>
        <taxon>Bacteria</taxon>
        <taxon>Pseudomonadati</taxon>
        <taxon>Pseudomonadota</taxon>
        <taxon>Candidatius Mariprofundia</taxon>
        <taxon>Mariprofundales</taxon>
        <taxon>Mariprofundaceae</taxon>
        <taxon>Mariprofundus</taxon>
    </lineage>
</organism>
<accession>A0A5R9GSI7</accession>
<dbReference type="AlphaFoldDB" id="A0A5R9GSI7"/>
<sequence length="253" mass="26902">MVSSPASGPVTASAGIFRRYLDTNSASPSLSEKLTPDTIRTLALSLISALDRSSMQALFSDQTGRMGSGAMDALSTDLFMAMRQASRPPQLPSPDQVVIPPVVTTQAPPVGSVVEKQPAAVEVSGSAREQYRPIIARAAEQYGLDPKLIEAVVQTESDFNAQAVSPVGAQGLMQLMPGTAADLGVKDAFNPEQNIMAGSKYLKQLMNRYDGDTKLALAAYNWGMGNLERNPDKMPRETVNYVAKITGLLANVG</sequence>
<reference evidence="3 4" key="1">
    <citation type="journal article" date="2019" name="Appl. Environ. Microbiol.">
        <title>Environmental Evidence and Genomic Insight of Iron-oxidizing Bacteria Preference Towards More Corrosion Resistant Stainless Steel at Higher Salinities.</title>
        <authorList>
            <person name="Garrison C.E."/>
            <person name="Price K.A."/>
            <person name="Field E.K."/>
        </authorList>
    </citation>
    <scope>NUCLEOTIDE SEQUENCE [LARGE SCALE GENOMIC DNA]</scope>
    <source>
        <strain evidence="3 4">P3</strain>
    </source>
</reference>
<dbReference type="GO" id="GO:0016020">
    <property type="term" value="C:membrane"/>
    <property type="evidence" value="ECO:0007669"/>
    <property type="project" value="InterPro"/>
</dbReference>
<dbReference type="GO" id="GO:0008933">
    <property type="term" value="F:peptidoglycan lytic transglycosylase activity"/>
    <property type="evidence" value="ECO:0007669"/>
    <property type="project" value="InterPro"/>
</dbReference>
<dbReference type="CDD" id="cd16896">
    <property type="entry name" value="LT_Slt70-like"/>
    <property type="match status" value="1"/>
</dbReference>
<gene>
    <name evidence="3" type="ORF">FEF65_07230</name>
</gene>
<evidence type="ECO:0000256" key="1">
    <source>
        <dbReference type="ARBA" id="ARBA00007734"/>
    </source>
</evidence>
<dbReference type="SUPFAM" id="SSF53955">
    <property type="entry name" value="Lysozyme-like"/>
    <property type="match status" value="1"/>
</dbReference>
<proteinExistence type="inferred from homology"/>
<comment type="similarity">
    <text evidence="1">Belongs to the transglycosylase Slt family.</text>
</comment>
<dbReference type="PANTHER" id="PTHR37423">
    <property type="entry name" value="SOLUBLE LYTIC MUREIN TRANSGLYCOSYLASE-RELATED"/>
    <property type="match status" value="1"/>
</dbReference>
<feature type="domain" description="Transglycosylase SLT" evidence="2">
    <location>
        <begin position="135"/>
        <end position="230"/>
    </location>
</feature>
<dbReference type="InterPro" id="IPR008258">
    <property type="entry name" value="Transglycosylase_SLT_dom_1"/>
</dbReference>
<dbReference type="PROSITE" id="PS00922">
    <property type="entry name" value="TRANSGLYCOSYLASE"/>
    <property type="match status" value="1"/>
</dbReference>
<dbReference type="Gene3D" id="1.10.530.10">
    <property type="match status" value="1"/>
</dbReference>
<dbReference type="Proteomes" id="UP000306585">
    <property type="component" value="Unassembled WGS sequence"/>
</dbReference>
<dbReference type="PANTHER" id="PTHR37423:SF2">
    <property type="entry name" value="MEMBRANE-BOUND LYTIC MUREIN TRANSGLYCOSYLASE C"/>
    <property type="match status" value="1"/>
</dbReference>
<dbReference type="GO" id="GO:0000270">
    <property type="term" value="P:peptidoglycan metabolic process"/>
    <property type="evidence" value="ECO:0007669"/>
    <property type="project" value="InterPro"/>
</dbReference>
<keyword evidence="4" id="KW-1185">Reference proteome</keyword>
<dbReference type="InterPro" id="IPR000189">
    <property type="entry name" value="Transglyc_AS"/>
</dbReference>
<name>A0A5R9GSI7_9PROT</name>
<evidence type="ECO:0000259" key="2">
    <source>
        <dbReference type="Pfam" id="PF01464"/>
    </source>
</evidence>
<evidence type="ECO:0000313" key="3">
    <source>
        <dbReference type="EMBL" id="TLS67373.1"/>
    </source>
</evidence>
<evidence type="ECO:0000313" key="4">
    <source>
        <dbReference type="Proteomes" id="UP000306585"/>
    </source>
</evidence>
<dbReference type="Pfam" id="PF01464">
    <property type="entry name" value="SLT"/>
    <property type="match status" value="1"/>
</dbReference>
<dbReference type="InterPro" id="IPR023346">
    <property type="entry name" value="Lysozyme-like_dom_sf"/>
</dbReference>